<dbReference type="InterPro" id="IPR021445">
    <property type="entry name" value="DUF3095"/>
</dbReference>
<dbReference type="STRING" id="187304.B0E33_05655"/>
<dbReference type="Pfam" id="PF11294">
    <property type="entry name" value="DUF3095"/>
    <property type="match status" value="1"/>
</dbReference>
<dbReference type="EMBL" id="CXST01000002">
    <property type="protein sequence ID" value="CTQ45090.1"/>
    <property type="molecule type" value="Genomic_DNA"/>
</dbReference>
<dbReference type="Proteomes" id="UP000048926">
    <property type="component" value="Unassembled WGS sequence"/>
</dbReference>
<sequence length="422" mass="45767">MTVIGRSSCGVDVYSDCEGTWRQSGSGAVSANEFYSELPSFSDFSTVGDLADYRPVPDDWYVLAADIVRSSDAVAQGRYKEVNMVGAAVIAAVLNRIGSDRVPFVFGGDGAMLVVSEHDVEAASDALAGVVGLARQVMELELRAAAIPVAHLRDLGGDVRVRKYQLSPGNHLAMILGEGLAVADNILKDPEKARPFEISLPDAALPPLDGLSCRWEPLPSRNGHIVSLIVKPTGRIPMQDVLRGLADKLGYDPSRDDSRMRLADKTRLRFRFPPTGTRHEVRLGSPGKDFRGWAKALLEAMVFVISYHTGWRIGPFDPKRYFPELGLNTDHRKVGDSLQLVLDLTPEQFAGVEDYLKAGYAAGDLVFGLHVSTSALMTCFVEDIGKSRHIHFVDGADGGFSLAAAEFKKRQANMVPKAVGQA</sequence>
<name>A0A0M6Y8F2_9HYPH</name>
<organism evidence="1 2">
    <name type="scientific">Roseibium aggregatum</name>
    <dbReference type="NCBI Taxonomy" id="187304"/>
    <lineage>
        <taxon>Bacteria</taxon>
        <taxon>Pseudomonadati</taxon>
        <taxon>Pseudomonadota</taxon>
        <taxon>Alphaproteobacteria</taxon>
        <taxon>Hyphomicrobiales</taxon>
        <taxon>Stappiaceae</taxon>
        <taxon>Roseibium</taxon>
    </lineage>
</organism>
<evidence type="ECO:0000313" key="1">
    <source>
        <dbReference type="EMBL" id="CTQ45090.1"/>
    </source>
</evidence>
<reference evidence="2" key="1">
    <citation type="submission" date="2015-07" db="EMBL/GenBank/DDBJ databases">
        <authorList>
            <person name="Rodrigo-Torres Lidia"/>
            <person name="Arahal R.David."/>
        </authorList>
    </citation>
    <scope>NUCLEOTIDE SEQUENCE [LARGE SCALE GENOMIC DNA]</scope>
    <source>
        <strain evidence="2">CECT 4801</strain>
    </source>
</reference>
<keyword evidence="2" id="KW-1185">Reference proteome</keyword>
<evidence type="ECO:0000313" key="2">
    <source>
        <dbReference type="Proteomes" id="UP000048926"/>
    </source>
</evidence>
<accession>A0A0M6Y8F2</accession>
<proteinExistence type="predicted"/>
<gene>
    <name evidence="1" type="ORF">LAL4801_03537</name>
</gene>
<protein>
    <recommendedName>
        <fullName evidence="3">DUF3095 domain-containing protein</fullName>
    </recommendedName>
</protein>
<dbReference type="AlphaFoldDB" id="A0A0M6Y8F2"/>
<evidence type="ECO:0008006" key="3">
    <source>
        <dbReference type="Google" id="ProtNLM"/>
    </source>
</evidence>